<comment type="caution">
    <text evidence="1">The sequence shown here is derived from an EMBL/GenBank/DDBJ whole genome shotgun (WGS) entry which is preliminary data.</text>
</comment>
<accession>W2V0N9</accession>
<proteinExistence type="predicted"/>
<dbReference type="AlphaFoldDB" id="W2V0N9"/>
<keyword evidence="2" id="KW-1185">Reference proteome</keyword>
<sequence length="41" mass="4984">MRRSYTIINSFKIYKSHKNTNIFLPFLRINSKTLNHDKNTQ</sequence>
<evidence type="ECO:0000313" key="2">
    <source>
        <dbReference type="Proteomes" id="UP000018951"/>
    </source>
</evidence>
<name>W2V0N9_9RICK</name>
<evidence type="ECO:0000313" key="1">
    <source>
        <dbReference type="EMBL" id="ETO91819.1"/>
    </source>
</evidence>
<dbReference type="Proteomes" id="UP000018951">
    <property type="component" value="Unassembled WGS sequence"/>
</dbReference>
<protein>
    <submittedName>
        <fullName evidence="1">Uncharacterized protein</fullName>
    </submittedName>
</protein>
<dbReference type="EMBL" id="AXCJ01000001">
    <property type="protein sequence ID" value="ETO91819.1"/>
    <property type="molecule type" value="Genomic_DNA"/>
</dbReference>
<reference evidence="1 2" key="1">
    <citation type="journal article" date="2013" name="PLoS ONE">
        <title>Bacterial endosymbiosis in a chordate host: long-term co-evolution and conservation of secondary metabolism.</title>
        <authorList>
            <person name="Kwan J.C."/>
            <person name="Schmidt E.W."/>
        </authorList>
    </citation>
    <scope>NUCLEOTIDE SEQUENCE [LARGE SCALE GENOMIC DNA]</scope>
    <source>
        <strain evidence="2">L6</strain>
    </source>
</reference>
<organism evidence="1 2">
    <name type="scientific">Candidatus Xenolissoclinum pacificiensis L6</name>
    <dbReference type="NCBI Taxonomy" id="1401685"/>
    <lineage>
        <taxon>Bacteria</taxon>
        <taxon>Pseudomonadati</taxon>
        <taxon>Pseudomonadota</taxon>
        <taxon>Alphaproteobacteria</taxon>
        <taxon>Rickettsiales</taxon>
        <taxon>Anaplasmataceae</taxon>
        <taxon>Candidatus Xenolissoclinum</taxon>
    </lineage>
</organism>
<gene>
    <name evidence="1" type="ORF">P857_997</name>
</gene>